<feature type="signal peptide" evidence="1">
    <location>
        <begin position="1"/>
        <end position="28"/>
    </location>
</feature>
<dbReference type="Proteomes" id="UP000320386">
    <property type="component" value="Chromosome"/>
</dbReference>
<evidence type="ECO:0000313" key="3">
    <source>
        <dbReference type="EMBL" id="QDU72022.1"/>
    </source>
</evidence>
<evidence type="ECO:0000256" key="1">
    <source>
        <dbReference type="SAM" id="SignalP"/>
    </source>
</evidence>
<feature type="domain" description="DUF4136" evidence="2">
    <location>
        <begin position="40"/>
        <end position="186"/>
    </location>
</feature>
<keyword evidence="1" id="KW-0732">Signal</keyword>
<evidence type="ECO:0000313" key="4">
    <source>
        <dbReference type="Proteomes" id="UP000320386"/>
    </source>
</evidence>
<dbReference type="AlphaFoldDB" id="A0A518BYH5"/>
<dbReference type="RefSeq" id="WP_236254309.1">
    <property type="nucleotide sequence ID" value="NZ_CP036280.1"/>
</dbReference>
<dbReference type="Gene3D" id="3.30.160.670">
    <property type="match status" value="1"/>
</dbReference>
<sequence length="191" mass="20621" precursor="true">MLLKYRAGCFLLMALCLLVVGCQSTSMSSVPPEMADIQIQTETNPRVNLSGYSTYAWGGAAAALHDPDDMWTPPGYDVGRVSVMLIEKQLTDLGLTKASQDPDMLIFFAIGVDMKSLGLETSENPDATLVETPAGGLLVIAADPGTRQVMWAGVAVAELLDESERTPELAQKRMHYAVGEIFKSWPAKPKS</sequence>
<reference evidence="3 4" key="1">
    <citation type="submission" date="2019-02" db="EMBL/GenBank/DDBJ databases">
        <title>Deep-cultivation of Planctomycetes and their phenomic and genomic characterization uncovers novel biology.</title>
        <authorList>
            <person name="Wiegand S."/>
            <person name="Jogler M."/>
            <person name="Boedeker C."/>
            <person name="Pinto D."/>
            <person name="Vollmers J."/>
            <person name="Rivas-Marin E."/>
            <person name="Kohn T."/>
            <person name="Peeters S.H."/>
            <person name="Heuer A."/>
            <person name="Rast P."/>
            <person name="Oberbeckmann S."/>
            <person name="Bunk B."/>
            <person name="Jeske O."/>
            <person name="Meyerdierks A."/>
            <person name="Storesund J.E."/>
            <person name="Kallscheuer N."/>
            <person name="Luecker S."/>
            <person name="Lage O.M."/>
            <person name="Pohl T."/>
            <person name="Merkel B.J."/>
            <person name="Hornburger P."/>
            <person name="Mueller R.-W."/>
            <person name="Bruemmer F."/>
            <person name="Labrenz M."/>
            <person name="Spormann A.M."/>
            <person name="Op den Camp H."/>
            <person name="Overmann J."/>
            <person name="Amann R."/>
            <person name="Jetten M.S.M."/>
            <person name="Mascher T."/>
            <person name="Medema M.H."/>
            <person name="Devos D.P."/>
            <person name="Kaster A.-K."/>
            <person name="Ovreas L."/>
            <person name="Rohde M."/>
            <person name="Galperin M.Y."/>
            <person name="Jogler C."/>
        </authorList>
    </citation>
    <scope>NUCLEOTIDE SEQUENCE [LARGE SCALE GENOMIC DNA]</scope>
    <source>
        <strain evidence="3 4">Pan265</strain>
    </source>
</reference>
<dbReference type="InterPro" id="IPR025411">
    <property type="entry name" value="DUF4136"/>
</dbReference>
<protein>
    <recommendedName>
        <fullName evidence="2">DUF4136 domain-containing protein</fullName>
    </recommendedName>
</protein>
<feature type="chain" id="PRO_5021764413" description="DUF4136 domain-containing protein" evidence="1">
    <location>
        <begin position="29"/>
        <end position="191"/>
    </location>
</feature>
<evidence type="ECO:0000259" key="2">
    <source>
        <dbReference type="Pfam" id="PF13590"/>
    </source>
</evidence>
<gene>
    <name evidence="3" type="ORF">Pan265_18820</name>
</gene>
<proteinExistence type="predicted"/>
<dbReference type="KEGG" id="mcad:Pan265_18820"/>
<dbReference type="EMBL" id="CP036280">
    <property type="protein sequence ID" value="QDU72022.1"/>
    <property type="molecule type" value="Genomic_DNA"/>
</dbReference>
<name>A0A518BYH5_9BACT</name>
<accession>A0A518BYH5</accession>
<keyword evidence="4" id="KW-1185">Reference proteome</keyword>
<organism evidence="3 4">
    <name type="scientific">Mucisphaera calidilacus</name>
    <dbReference type="NCBI Taxonomy" id="2527982"/>
    <lineage>
        <taxon>Bacteria</taxon>
        <taxon>Pseudomonadati</taxon>
        <taxon>Planctomycetota</taxon>
        <taxon>Phycisphaerae</taxon>
        <taxon>Phycisphaerales</taxon>
        <taxon>Phycisphaeraceae</taxon>
        <taxon>Mucisphaera</taxon>
    </lineage>
</organism>
<dbReference type="PROSITE" id="PS51257">
    <property type="entry name" value="PROKAR_LIPOPROTEIN"/>
    <property type="match status" value="1"/>
</dbReference>
<dbReference type="Pfam" id="PF13590">
    <property type="entry name" value="DUF4136"/>
    <property type="match status" value="1"/>
</dbReference>